<reference evidence="9" key="1">
    <citation type="submission" date="2025-08" db="UniProtKB">
        <authorList>
            <consortium name="Ensembl"/>
        </authorList>
    </citation>
    <scope>IDENTIFICATION</scope>
</reference>
<dbReference type="PANTHER" id="PTHR45796:SF7">
    <property type="entry name" value="FORKHEAD BOX PROTEIN P4"/>
    <property type="match status" value="1"/>
</dbReference>
<feature type="domain" description="Fork-head" evidence="8">
    <location>
        <begin position="398"/>
        <end position="438"/>
    </location>
</feature>
<evidence type="ECO:0000256" key="7">
    <source>
        <dbReference type="SAM" id="MobiDB-lite"/>
    </source>
</evidence>
<dbReference type="SUPFAM" id="SSF46785">
    <property type="entry name" value="Winged helix' DNA-binding domain"/>
    <property type="match status" value="1"/>
</dbReference>
<protein>
    <recommendedName>
        <fullName evidence="8">Fork-head domain-containing protein</fullName>
    </recommendedName>
</protein>
<dbReference type="OrthoDB" id="5830876at2759"/>
<dbReference type="GO" id="GO:0001227">
    <property type="term" value="F:DNA-binding transcription repressor activity, RNA polymerase II-specific"/>
    <property type="evidence" value="ECO:0007669"/>
    <property type="project" value="TreeGrafter"/>
</dbReference>
<proteinExistence type="predicted"/>
<evidence type="ECO:0000256" key="5">
    <source>
        <dbReference type="ARBA" id="ARBA00023242"/>
    </source>
</evidence>
<evidence type="ECO:0000256" key="4">
    <source>
        <dbReference type="ARBA" id="ARBA00023163"/>
    </source>
</evidence>
<dbReference type="Gene3D" id="1.10.10.10">
    <property type="entry name" value="Winged helix-like DNA-binding domain superfamily/Winged helix DNA-binding domain"/>
    <property type="match status" value="1"/>
</dbReference>
<keyword evidence="4" id="KW-0804">Transcription</keyword>
<feature type="compositionally biased region" description="Basic and acidic residues" evidence="7">
    <location>
        <begin position="283"/>
        <end position="294"/>
    </location>
</feature>
<evidence type="ECO:0000256" key="6">
    <source>
        <dbReference type="PROSITE-ProRule" id="PRU00089"/>
    </source>
</evidence>
<evidence type="ECO:0000259" key="8">
    <source>
        <dbReference type="PROSITE" id="PS50039"/>
    </source>
</evidence>
<evidence type="ECO:0000256" key="1">
    <source>
        <dbReference type="ARBA" id="ARBA00004123"/>
    </source>
</evidence>
<evidence type="ECO:0000313" key="9">
    <source>
        <dbReference type="Ensembl" id="ENSMCSP00000011702.1"/>
    </source>
</evidence>
<feature type="region of interest" description="Disordered" evidence="7">
    <location>
        <begin position="249"/>
        <end position="299"/>
    </location>
</feature>
<evidence type="ECO:0000256" key="3">
    <source>
        <dbReference type="ARBA" id="ARBA00023125"/>
    </source>
</evidence>
<dbReference type="InterPro" id="IPR036388">
    <property type="entry name" value="WH-like_DNA-bd_sf"/>
</dbReference>
<keyword evidence="2" id="KW-0805">Transcription regulation</keyword>
<accession>A0A8C5TW91</accession>
<organism evidence="9 10">
    <name type="scientific">Malurus cyaneus samueli</name>
    <dbReference type="NCBI Taxonomy" id="2593467"/>
    <lineage>
        <taxon>Eukaryota</taxon>
        <taxon>Metazoa</taxon>
        <taxon>Chordata</taxon>
        <taxon>Craniata</taxon>
        <taxon>Vertebrata</taxon>
        <taxon>Euteleostomi</taxon>
        <taxon>Archelosauria</taxon>
        <taxon>Archosauria</taxon>
        <taxon>Dinosauria</taxon>
        <taxon>Saurischia</taxon>
        <taxon>Theropoda</taxon>
        <taxon>Coelurosauria</taxon>
        <taxon>Aves</taxon>
        <taxon>Neognathae</taxon>
        <taxon>Neoaves</taxon>
        <taxon>Telluraves</taxon>
        <taxon>Australaves</taxon>
        <taxon>Passeriformes</taxon>
        <taxon>Meliphagoidea</taxon>
        <taxon>Maluridae</taxon>
        <taxon>Malurus</taxon>
    </lineage>
</organism>
<dbReference type="PROSITE" id="PS50039">
    <property type="entry name" value="FORK_HEAD_3"/>
    <property type="match status" value="1"/>
</dbReference>
<dbReference type="Pfam" id="PF00250">
    <property type="entry name" value="Forkhead"/>
    <property type="match status" value="1"/>
</dbReference>
<comment type="subcellular location">
    <subcellularLocation>
        <location evidence="1 6">Nucleus</location>
    </subcellularLocation>
</comment>
<dbReference type="Ensembl" id="ENSMCST00000012003.1">
    <property type="protein sequence ID" value="ENSMCSP00000011702.1"/>
    <property type="gene ID" value="ENSMCSG00000008250.1"/>
</dbReference>
<dbReference type="InterPro" id="IPR032354">
    <property type="entry name" value="FOXP-CC"/>
</dbReference>
<name>A0A8C5TW91_9PASS</name>
<reference evidence="9" key="2">
    <citation type="submission" date="2025-09" db="UniProtKB">
        <authorList>
            <consortium name="Ensembl"/>
        </authorList>
    </citation>
    <scope>IDENTIFICATION</scope>
</reference>
<dbReference type="PANTHER" id="PTHR45796">
    <property type="entry name" value="FORKHEAD BOX P, ISOFORM C"/>
    <property type="match status" value="1"/>
</dbReference>
<dbReference type="Proteomes" id="UP000694560">
    <property type="component" value="Unplaced"/>
</dbReference>
<feature type="compositionally biased region" description="Low complexity" evidence="7">
    <location>
        <begin position="250"/>
        <end position="260"/>
    </location>
</feature>
<keyword evidence="10" id="KW-1185">Reference proteome</keyword>
<evidence type="ECO:0000313" key="10">
    <source>
        <dbReference type="Proteomes" id="UP000694560"/>
    </source>
</evidence>
<dbReference type="InterPro" id="IPR001766">
    <property type="entry name" value="Fork_head_dom"/>
</dbReference>
<keyword evidence="5 6" id="KW-0539">Nucleus</keyword>
<dbReference type="GO" id="GO:0005634">
    <property type="term" value="C:nucleus"/>
    <property type="evidence" value="ECO:0007669"/>
    <property type="project" value="UniProtKB-SubCell"/>
</dbReference>
<evidence type="ECO:0000256" key="2">
    <source>
        <dbReference type="ARBA" id="ARBA00023015"/>
    </source>
</evidence>
<dbReference type="SMART" id="SM00339">
    <property type="entry name" value="FH"/>
    <property type="match status" value="1"/>
</dbReference>
<feature type="DNA-binding region" description="Fork-head" evidence="6">
    <location>
        <begin position="398"/>
        <end position="438"/>
    </location>
</feature>
<sequence>MRGWSVSFLTEIWNWGSFGTEVWGWDVSLAQRCGVGDVSYRDVGLERLFSYRDMRLGQFWHRDVGLECLSGTELRGWGCLLQRCGVGVSLLWHRDAGLGVSLFLQRYGIGAALSQRCNVGVSLLQRCNVGVSLSQRCNVGVSLSQRCGVGVSLLGRWMPGGGIQALLPSRTSSRGALFGLPSPGRAQLSPVPGDLGTQGSVRTPWALPRVPADPGHFTAVCPSDLQQLWKEVTAAQPVEDSIKQEGLDLTTNTSNSTSFSAAKVSPPISHHPLPNGQSTMHTPRRDSSSHEETPGSHPLYGHGECKWPGCETLCEDLGQFVKWHWGDTLGDTLGAAACPHWGWGHVLAKESERLQAMMAHLHMRPSEPKPFSQPVSVSPFLPSASPSATFSRAYCPSLPSAREWARWGGRNAVRHNLSLHKCFVRVENVKGAVWTVDEHEYQKRRPPKMTGSPTLVKNMISGLGYGALNASYQVRTRRGTEPLHSPVLQWGLVFHGEMRDEGMGSG</sequence>
<dbReference type="AlphaFoldDB" id="A0A8C5TW91"/>
<keyword evidence="3 6" id="KW-0238">DNA-binding</keyword>
<dbReference type="InterPro" id="IPR036390">
    <property type="entry name" value="WH_DNA-bd_sf"/>
</dbReference>
<dbReference type="GO" id="GO:0000978">
    <property type="term" value="F:RNA polymerase II cis-regulatory region sequence-specific DNA binding"/>
    <property type="evidence" value="ECO:0007669"/>
    <property type="project" value="TreeGrafter"/>
</dbReference>
<dbReference type="InterPro" id="IPR050998">
    <property type="entry name" value="FOXP"/>
</dbReference>
<dbReference type="Pfam" id="PF16159">
    <property type="entry name" value="FOXP-CC"/>
    <property type="match status" value="1"/>
</dbReference>